<evidence type="ECO:0000256" key="1">
    <source>
        <dbReference type="ARBA" id="ARBA00004642"/>
    </source>
</evidence>
<accession>A0A1A9W0E5</accession>
<proteinExistence type="predicted"/>
<dbReference type="GO" id="GO:0000381">
    <property type="term" value="P:regulation of alternative mRNA splicing, via spliceosome"/>
    <property type="evidence" value="ECO:0007669"/>
    <property type="project" value="TreeGrafter"/>
</dbReference>
<reference evidence="8" key="1">
    <citation type="submission" date="2014-03" db="EMBL/GenBank/DDBJ databases">
        <authorList>
            <person name="Aksoy S."/>
            <person name="Warren W."/>
            <person name="Wilson R.K."/>
        </authorList>
    </citation>
    <scope>NUCLEOTIDE SEQUENCE [LARGE SCALE GENOMIC DNA]</scope>
    <source>
        <strain evidence="8">IAEA</strain>
    </source>
</reference>
<evidence type="ECO:0000256" key="4">
    <source>
        <dbReference type="PROSITE-ProRule" id="PRU00176"/>
    </source>
</evidence>
<feature type="compositionally biased region" description="Polar residues" evidence="5">
    <location>
        <begin position="177"/>
        <end position="196"/>
    </location>
</feature>
<organism evidence="7 8">
    <name type="scientific">Glossina brevipalpis</name>
    <dbReference type="NCBI Taxonomy" id="37001"/>
    <lineage>
        <taxon>Eukaryota</taxon>
        <taxon>Metazoa</taxon>
        <taxon>Ecdysozoa</taxon>
        <taxon>Arthropoda</taxon>
        <taxon>Hexapoda</taxon>
        <taxon>Insecta</taxon>
        <taxon>Pterygota</taxon>
        <taxon>Neoptera</taxon>
        <taxon>Endopterygota</taxon>
        <taxon>Diptera</taxon>
        <taxon>Brachycera</taxon>
        <taxon>Muscomorpha</taxon>
        <taxon>Hippoboscoidea</taxon>
        <taxon>Glossinidae</taxon>
        <taxon>Glossina</taxon>
    </lineage>
</organism>
<dbReference type="GO" id="GO:0005654">
    <property type="term" value="C:nucleoplasm"/>
    <property type="evidence" value="ECO:0007669"/>
    <property type="project" value="UniProtKB-SubCell"/>
</dbReference>
<keyword evidence="8" id="KW-1185">Reference proteome</keyword>
<dbReference type="Proteomes" id="UP000091820">
    <property type="component" value="Unassembled WGS sequence"/>
</dbReference>
<comment type="subcellular location">
    <subcellularLocation>
        <location evidence="1">Nucleus</location>
        <location evidence="1">Nucleoplasm</location>
    </subcellularLocation>
</comment>
<sequence>MAYPYNYLQGPQFLPMGFNNLLSAPPFVLMPQLQFPEVKSSECLEISDESDNEDCDEDKRTLFCANLDERVTEEILHEAFLQAGPIERTHIPKDKAGRSRLFGFITYVHRCSAIYALKLLCGLTLYRKTINIRFTNTTPQKRQVVNSSCEADKKRRCNDNQALRGENYPSFYDPAKSETQTNINTGKDWTLGTSTKRQGHTGKHFPSESITSREKYGCGSGNSSSDRSTKCREREHDRKRDEDHKRNGGDSRRNYNQSNRGNSSSGHQHSTKRR</sequence>
<evidence type="ECO:0000256" key="2">
    <source>
        <dbReference type="ARBA" id="ARBA00022884"/>
    </source>
</evidence>
<keyword evidence="3" id="KW-0539">Nucleus</keyword>
<dbReference type="PANTHER" id="PTHR13798:SF11">
    <property type="entry name" value="RNA-BINDING PROTEIN 7-RELATED"/>
    <property type="match status" value="1"/>
</dbReference>
<keyword evidence="2 4" id="KW-0694">RNA-binding</keyword>
<dbReference type="PANTHER" id="PTHR13798">
    <property type="entry name" value="RNA BINDING MOTIF RBM PROTEIN -RELATED"/>
    <property type="match status" value="1"/>
</dbReference>
<dbReference type="SUPFAM" id="SSF54928">
    <property type="entry name" value="RNA-binding domain, RBD"/>
    <property type="match status" value="1"/>
</dbReference>
<dbReference type="InterPro" id="IPR052285">
    <property type="entry name" value="NEXT_complex_subunit"/>
</dbReference>
<evidence type="ECO:0000256" key="5">
    <source>
        <dbReference type="SAM" id="MobiDB-lite"/>
    </source>
</evidence>
<feature type="compositionally biased region" description="Basic and acidic residues" evidence="5">
    <location>
        <begin position="227"/>
        <end position="253"/>
    </location>
</feature>
<evidence type="ECO:0000313" key="7">
    <source>
        <dbReference type="EnsemblMetazoa" id="GBRI001723-PA"/>
    </source>
</evidence>
<feature type="region of interest" description="Disordered" evidence="5">
    <location>
        <begin position="163"/>
        <end position="274"/>
    </location>
</feature>
<dbReference type="InterPro" id="IPR035979">
    <property type="entry name" value="RBD_domain_sf"/>
</dbReference>
<feature type="compositionally biased region" description="Polar residues" evidence="5">
    <location>
        <begin position="254"/>
        <end position="268"/>
    </location>
</feature>
<dbReference type="VEuPathDB" id="VectorBase:GBRI001723"/>
<protein>
    <recommendedName>
        <fullName evidence="6">RRM domain-containing protein</fullName>
    </recommendedName>
</protein>
<dbReference type="GO" id="GO:0003727">
    <property type="term" value="F:single-stranded RNA binding"/>
    <property type="evidence" value="ECO:0007669"/>
    <property type="project" value="TreeGrafter"/>
</dbReference>
<dbReference type="EnsemblMetazoa" id="GBRI001723-RA">
    <property type="protein sequence ID" value="GBRI001723-PA"/>
    <property type="gene ID" value="GBRI001723"/>
</dbReference>
<dbReference type="InterPro" id="IPR012677">
    <property type="entry name" value="Nucleotide-bd_a/b_plait_sf"/>
</dbReference>
<dbReference type="PROSITE" id="PS50102">
    <property type="entry name" value="RRM"/>
    <property type="match status" value="1"/>
</dbReference>
<dbReference type="SMART" id="SM00360">
    <property type="entry name" value="RRM"/>
    <property type="match status" value="1"/>
</dbReference>
<evidence type="ECO:0000313" key="8">
    <source>
        <dbReference type="Proteomes" id="UP000091820"/>
    </source>
</evidence>
<dbReference type="Pfam" id="PF00076">
    <property type="entry name" value="RRM_1"/>
    <property type="match status" value="1"/>
</dbReference>
<name>A0A1A9W0E5_9MUSC</name>
<dbReference type="Gene3D" id="3.30.70.330">
    <property type="match status" value="1"/>
</dbReference>
<dbReference type="STRING" id="37001.A0A1A9W0E5"/>
<reference evidence="7" key="2">
    <citation type="submission" date="2020-05" db="UniProtKB">
        <authorList>
            <consortium name="EnsemblMetazoa"/>
        </authorList>
    </citation>
    <scope>IDENTIFICATION</scope>
    <source>
        <strain evidence="7">IAEA</strain>
    </source>
</reference>
<dbReference type="InterPro" id="IPR000504">
    <property type="entry name" value="RRM_dom"/>
</dbReference>
<evidence type="ECO:0000259" key="6">
    <source>
        <dbReference type="PROSITE" id="PS50102"/>
    </source>
</evidence>
<dbReference type="AlphaFoldDB" id="A0A1A9W0E5"/>
<feature type="domain" description="RRM" evidence="6">
    <location>
        <begin position="60"/>
        <end position="137"/>
    </location>
</feature>
<evidence type="ECO:0000256" key="3">
    <source>
        <dbReference type="ARBA" id="ARBA00023242"/>
    </source>
</evidence>